<reference evidence="2 3" key="1">
    <citation type="submission" date="2018-05" db="EMBL/GenBank/DDBJ databases">
        <title>Freshwater and sediment microbial communities from various areas in North America, analyzing microbe dynamics in response to fracking.</title>
        <authorList>
            <person name="Lamendella R."/>
        </authorList>
    </citation>
    <scope>NUCLEOTIDE SEQUENCE [LARGE SCALE GENOMIC DNA]</scope>
    <source>
        <strain evidence="2 3">67</strain>
    </source>
</reference>
<dbReference type="RefSeq" id="WP_110274416.1">
    <property type="nucleotide sequence ID" value="NZ_QJJG01000009.1"/>
</dbReference>
<feature type="transmembrane region" description="Helical" evidence="1">
    <location>
        <begin position="91"/>
        <end position="112"/>
    </location>
</feature>
<dbReference type="EMBL" id="QJJG01000009">
    <property type="protein sequence ID" value="PXW44347.1"/>
    <property type="molecule type" value="Genomic_DNA"/>
</dbReference>
<proteinExistence type="predicted"/>
<feature type="transmembrane region" description="Helical" evidence="1">
    <location>
        <begin position="118"/>
        <end position="144"/>
    </location>
</feature>
<keyword evidence="1" id="KW-0812">Transmembrane</keyword>
<feature type="transmembrane region" description="Helical" evidence="1">
    <location>
        <begin position="300"/>
        <end position="319"/>
    </location>
</feature>
<organism evidence="2 3">
    <name type="scientific">Klebsiella oxytoca</name>
    <dbReference type="NCBI Taxonomy" id="571"/>
    <lineage>
        <taxon>Bacteria</taxon>
        <taxon>Pseudomonadati</taxon>
        <taxon>Pseudomonadota</taxon>
        <taxon>Gammaproteobacteria</taxon>
        <taxon>Enterobacterales</taxon>
        <taxon>Enterobacteriaceae</taxon>
        <taxon>Klebsiella/Raoultella group</taxon>
        <taxon>Klebsiella</taxon>
    </lineage>
</organism>
<evidence type="ECO:0000313" key="3">
    <source>
        <dbReference type="Proteomes" id="UP000247485"/>
    </source>
</evidence>
<dbReference type="Proteomes" id="UP000247485">
    <property type="component" value="Unassembled WGS sequence"/>
</dbReference>
<evidence type="ECO:0000313" key="2">
    <source>
        <dbReference type="EMBL" id="PXW44347.1"/>
    </source>
</evidence>
<protein>
    <recommendedName>
        <fullName evidence="4">Lipoprotein</fullName>
    </recommendedName>
</protein>
<name>A0A318FM21_KLEOX</name>
<feature type="transmembrane region" description="Helical" evidence="1">
    <location>
        <begin position="339"/>
        <end position="359"/>
    </location>
</feature>
<accession>A0A318FM21</accession>
<keyword evidence="1" id="KW-1133">Transmembrane helix</keyword>
<comment type="caution">
    <text evidence="2">The sequence shown here is derived from an EMBL/GenBank/DDBJ whole genome shotgun (WGS) entry which is preliminary data.</text>
</comment>
<keyword evidence="1" id="KW-0472">Membrane</keyword>
<evidence type="ECO:0008006" key="4">
    <source>
        <dbReference type="Google" id="ProtNLM"/>
    </source>
</evidence>
<dbReference type="AlphaFoldDB" id="A0A318FM21"/>
<evidence type="ECO:0000256" key="1">
    <source>
        <dbReference type="SAM" id="Phobius"/>
    </source>
</evidence>
<gene>
    <name evidence="2" type="ORF">DET57_10930</name>
</gene>
<sequence length="397" mass="44973">MKNTRYFTLNFTGFTPAASEKQSYLRLVADDHVYYTDTRYFQDPTLFEQLKLNQPLHIGARRLPDGSFWIHWLSDGNVLLEPARPSLKGKLLAFFIGTLAFISIACPTYIYLTAVWAVITFGVIAALALGVALVGLCGLVHRFAQTAHPEMRELLVKMERVRRGDFSFCQPVATATRRCIPLFPDDTPVPERFSVEEGIIKNLYFKKWSTGAGKTHRDYHGVLFQCSAAPLSFSWQTTGTRWGLHPLFYRRHPPFLAKGDRILAVYRRDNGNVQALYNGSDGGAYLKAHPFYPGEQQMSLVYKVFYSIALLMFLFMLGLELNDMRASGWDGWKFATETLDLFSLTLLCIGGVIALLELGSLATRMLSSRVGDWVTLQRTFKRYLGRAEANTTLQELM</sequence>